<comment type="caution">
    <text evidence="1">The sequence shown here is derived from an EMBL/GenBank/DDBJ whole genome shotgun (WGS) entry which is preliminary data.</text>
</comment>
<gene>
    <name evidence="1" type="ORF">H0185_03490</name>
</gene>
<dbReference type="InterPro" id="IPR053028">
    <property type="entry name" value="Spo0E-like_phosphatase"/>
</dbReference>
<protein>
    <submittedName>
        <fullName evidence="1">Aspartyl-phosphate phosphatase Spo0E family protein</fullName>
    </submittedName>
</protein>
<dbReference type="Proteomes" id="UP000769780">
    <property type="component" value="Unassembled WGS sequence"/>
</dbReference>
<reference evidence="1 2" key="1">
    <citation type="submission" date="2020-07" db="EMBL/GenBank/DDBJ databases">
        <title>Fungal Genomes of the International Space Station.</title>
        <authorList>
            <person name="Seuylemezian A."/>
            <person name="Singh N.K."/>
            <person name="Wood J."/>
            <person name="Venkateswaran K."/>
        </authorList>
    </citation>
    <scope>NUCLEOTIDE SEQUENCE [LARGE SCALE GENOMIC DNA]</scope>
    <source>
        <strain evidence="1 2">PL-B2</strain>
    </source>
</reference>
<organism evidence="1 2">
    <name type="scientific">Mesobacillus maritimus</name>
    <dbReference type="NCBI Taxonomy" id="1643336"/>
    <lineage>
        <taxon>Bacteria</taxon>
        <taxon>Bacillati</taxon>
        <taxon>Bacillota</taxon>
        <taxon>Bacilli</taxon>
        <taxon>Bacillales</taxon>
        <taxon>Bacillaceae</taxon>
        <taxon>Mesobacillus</taxon>
    </lineage>
</organism>
<dbReference type="InterPro" id="IPR018540">
    <property type="entry name" value="Spo0E-like"/>
</dbReference>
<dbReference type="PANTHER" id="PTHR41263:SF1">
    <property type="entry name" value="ASPARTYL-PHOSPHATE PHOSPHATASE YISI"/>
    <property type="match status" value="1"/>
</dbReference>
<dbReference type="InterPro" id="IPR036638">
    <property type="entry name" value="HLH_DNA-bd_sf"/>
</dbReference>
<dbReference type="Pfam" id="PF09388">
    <property type="entry name" value="SpoOE-like"/>
    <property type="match status" value="1"/>
</dbReference>
<dbReference type="PANTHER" id="PTHR41263">
    <property type="entry name" value="ASPARTYL-PHOSPHATE PHOSPHATASE YISI"/>
    <property type="match status" value="1"/>
</dbReference>
<dbReference type="SUPFAM" id="SSF140500">
    <property type="entry name" value="BAS1536-like"/>
    <property type="match status" value="1"/>
</dbReference>
<sequence>MLTMYENLQQIIEVKRNQMTNLASVKGISSDEALKISQDLDKLIMLAMKYKTKH</sequence>
<dbReference type="InterPro" id="IPR037208">
    <property type="entry name" value="Spo0E-like_sf"/>
</dbReference>
<proteinExistence type="predicted"/>
<accession>A0ABS7K0U8</accession>
<name>A0ABS7K0U8_9BACI</name>
<keyword evidence="2" id="KW-1185">Reference proteome</keyword>
<dbReference type="EMBL" id="JACWFH010000007">
    <property type="protein sequence ID" value="MBY0095867.1"/>
    <property type="molecule type" value="Genomic_DNA"/>
</dbReference>
<dbReference type="Gene3D" id="4.10.280.10">
    <property type="entry name" value="Helix-loop-helix DNA-binding domain"/>
    <property type="match status" value="1"/>
</dbReference>
<evidence type="ECO:0000313" key="1">
    <source>
        <dbReference type="EMBL" id="MBY0095867.1"/>
    </source>
</evidence>
<evidence type="ECO:0000313" key="2">
    <source>
        <dbReference type="Proteomes" id="UP000769780"/>
    </source>
</evidence>